<dbReference type="PRINTS" id="PR00081">
    <property type="entry name" value="GDHRDH"/>
</dbReference>
<gene>
    <name evidence="5" type="ORF">GS660_13465</name>
</gene>
<dbReference type="PANTHER" id="PTHR42760:SF37">
    <property type="entry name" value="CLAVALDEHYDE DEHYDROGENASE"/>
    <property type="match status" value="1"/>
</dbReference>
<proteinExistence type="inferred from homology"/>
<evidence type="ECO:0000259" key="4">
    <source>
        <dbReference type="SMART" id="SM00822"/>
    </source>
</evidence>
<dbReference type="GO" id="GO:0016616">
    <property type="term" value="F:oxidoreductase activity, acting on the CH-OH group of donors, NAD or NADP as acceptor"/>
    <property type="evidence" value="ECO:0007669"/>
    <property type="project" value="TreeGrafter"/>
</dbReference>
<dbReference type="InterPro" id="IPR020904">
    <property type="entry name" value="Sc_DH/Rdtase_CS"/>
</dbReference>
<comment type="caution">
    <text evidence="5">The sequence shown here is derived from an EMBL/GenBank/DDBJ whole genome shotgun (WGS) entry which is preliminary data.</text>
</comment>
<dbReference type="InterPro" id="IPR057326">
    <property type="entry name" value="KR_dom"/>
</dbReference>
<evidence type="ECO:0000256" key="1">
    <source>
        <dbReference type="ARBA" id="ARBA00006484"/>
    </source>
</evidence>
<dbReference type="FunFam" id="3.40.50.720:FF:000084">
    <property type="entry name" value="Short-chain dehydrogenase reductase"/>
    <property type="match status" value="1"/>
</dbReference>
<evidence type="ECO:0000256" key="3">
    <source>
        <dbReference type="RuleBase" id="RU000363"/>
    </source>
</evidence>
<reference evidence="5 6" key="1">
    <citation type="submission" date="2020-01" db="EMBL/GenBank/DDBJ databases">
        <title>Frigidibacter albus SP32T (=CGMCC 1.13995T).</title>
        <authorList>
            <person name="Liao X."/>
        </authorList>
    </citation>
    <scope>NUCLEOTIDE SEQUENCE [LARGE SCALE GENOMIC DNA]</scope>
    <source>
        <strain evidence="5 6">SP32</strain>
    </source>
</reference>
<organism evidence="5 6">
    <name type="scientific">Frigidibacter albus</name>
    <dbReference type="NCBI Taxonomy" id="1465486"/>
    <lineage>
        <taxon>Bacteria</taxon>
        <taxon>Pseudomonadati</taxon>
        <taxon>Pseudomonadota</taxon>
        <taxon>Alphaproteobacteria</taxon>
        <taxon>Rhodobacterales</taxon>
        <taxon>Paracoccaceae</taxon>
        <taxon>Frigidibacter</taxon>
    </lineage>
</organism>
<dbReference type="InterPro" id="IPR036291">
    <property type="entry name" value="NAD(P)-bd_dom_sf"/>
</dbReference>
<keyword evidence="2" id="KW-0560">Oxidoreductase</keyword>
<dbReference type="PANTHER" id="PTHR42760">
    <property type="entry name" value="SHORT-CHAIN DEHYDROGENASES/REDUCTASES FAMILY MEMBER"/>
    <property type="match status" value="1"/>
</dbReference>
<protein>
    <submittedName>
        <fullName evidence="5">SDR family NAD(P)-dependent oxidoreductase</fullName>
    </submittedName>
</protein>
<dbReference type="SUPFAM" id="SSF51735">
    <property type="entry name" value="NAD(P)-binding Rossmann-fold domains"/>
    <property type="match status" value="1"/>
</dbReference>
<evidence type="ECO:0000256" key="2">
    <source>
        <dbReference type="ARBA" id="ARBA00023002"/>
    </source>
</evidence>
<dbReference type="PROSITE" id="PS00061">
    <property type="entry name" value="ADH_SHORT"/>
    <property type="match status" value="1"/>
</dbReference>
<dbReference type="Pfam" id="PF00106">
    <property type="entry name" value="adh_short"/>
    <property type="match status" value="1"/>
</dbReference>
<name>A0A6L8VI86_9RHOB</name>
<feature type="domain" description="Ketoreductase" evidence="4">
    <location>
        <begin position="7"/>
        <end position="197"/>
    </location>
</feature>
<evidence type="ECO:0000313" key="6">
    <source>
        <dbReference type="Proteomes" id="UP000477083"/>
    </source>
</evidence>
<dbReference type="OrthoDB" id="9790785at2"/>
<comment type="similarity">
    <text evidence="1 3">Belongs to the short-chain dehydrogenases/reductases (SDR) family.</text>
</comment>
<dbReference type="Proteomes" id="UP000477083">
    <property type="component" value="Unassembled WGS sequence"/>
</dbReference>
<dbReference type="PRINTS" id="PR00080">
    <property type="entry name" value="SDRFAMILY"/>
</dbReference>
<keyword evidence="6" id="KW-1185">Reference proteome</keyword>
<dbReference type="AlphaFoldDB" id="A0A6L8VI86"/>
<dbReference type="RefSeq" id="WP_161347372.1">
    <property type="nucleotide sequence ID" value="NZ_BMGW01000008.1"/>
</dbReference>
<dbReference type="CDD" id="cd05233">
    <property type="entry name" value="SDR_c"/>
    <property type="match status" value="1"/>
</dbReference>
<evidence type="ECO:0000313" key="5">
    <source>
        <dbReference type="EMBL" id="MZQ90097.1"/>
    </source>
</evidence>
<sequence>MQDLSGRIILITGAAGGIGAATARALAGAGAHSVLVDREGLALDTLAAELGAAATAFPSDVTSEPEMARMAAETLAAHGRIDGLITAAGILRTGGQPRPLADTSYEEWRTIINVNLTGTFLANRAVLPAMLAQRQGDIINISSTSGRQGRAFDGPYSASKFGIIGLSESLAEEVQRDGVRVQTLLPDAVDTGLWGQSGTVALKPRAMLAPDRVAAFILYLLGLPRDTFLLNAVIAPVPQRGRRG</sequence>
<dbReference type="EMBL" id="WWNR01000008">
    <property type="protein sequence ID" value="MZQ90097.1"/>
    <property type="molecule type" value="Genomic_DNA"/>
</dbReference>
<dbReference type="SMART" id="SM00822">
    <property type="entry name" value="PKS_KR"/>
    <property type="match status" value="1"/>
</dbReference>
<dbReference type="InterPro" id="IPR002347">
    <property type="entry name" value="SDR_fam"/>
</dbReference>
<dbReference type="Gene3D" id="3.40.50.720">
    <property type="entry name" value="NAD(P)-binding Rossmann-like Domain"/>
    <property type="match status" value="1"/>
</dbReference>
<accession>A0A6L8VI86</accession>